<dbReference type="GeneTree" id="ENSGT00390000017489"/>
<accession>A0A3B4CE75</accession>
<evidence type="ECO:0000313" key="17">
    <source>
        <dbReference type="Proteomes" id="UP001501920"/>
    </source>
</evidence>
<keyword evidence="7 15" id="KW-0999">Mitochondrion inner membrane</keyword>
<evidence type="ECO:0000256" key="7">
    <source>
        <dbReference type="ARBA" id="ARBA00022792"/>
    </source>
</evidence>
<keyword evidence="11 15" id="KW-0406">Ion transport</keyword>
<keyword evidence="4 15" id="KW-0813">Transport</keyword>
<sequence>MALTAAGSSLRTLLLRNSANFTRNAGLNPRGVKGSALSRSAVTSGSGAILPNPPKTSFGLTRVTVVVVPFLYLGTCISKNFAAVLEEHEIFVPDDDDDD</sequence>
<comment type="function">
    <text evidence="15">Essential regulatory subunit of the mitochondrial calcium uniporter complex (uniplex), a complex that mediates calcium uptake into mitochondria.</text>
</comment>
<evidence type="ECO:0000256" key="14">
    <source>
        <dbReference type="ARBA" id="ARBA00031235"/>
    </source>
</evidence>
<proteinExistence type="inferred from homology"/>
<dbReference type="GO" id="GO:1990246">
    <property type="term" value="C:uniplex complex"/>
    <property type="evidence" value="ECO:0007669"/>
    <property type="project" value="UniProtKB-UniRule"/>
</dbReference>
<dbReference type="GeneID" id="108438582"/>
<reference evidence="16" key="3">
    <citation type="submission" date="2025-09" db="UniProtKB">
        <authorList>
            <consortium name="Ensembl"/>
        </authorList>
    </citation>
    <scope>IDENTIFICATION</scope>
</reference>
<keyword evidence="5 15" id="KW-0109">Calcium transport</keyword>
<keyword evidence="8 15" id="KW-0106">Calcium</keyword>
<evidence type="ECO:0000313" key="16">
    <source>
        <dbReference type="Ensembl" id="ENSPNAP00000009605.1"/>
    </source>
</evidence>
<dbReference type="Pfam" id="PF10161">
    <property type="entry name" value="DDDD"/>
    <property type="match status" value="1"/>
</dbReference>
<dbReference type="Ensembl" id="ENSPNAT00000016128.2">
    <property type="protein sequence ID" value="ENSPNAP00000009605.1"/>
    <property type="gene ID" value="ENSPNAG00000003363.2"/>
</dbReference>
<keyword evidence="13" id="KW-0472">Membrane</keyword>
<evidence type="ECO:0000256" key="15">
    <source>
        <dbReference type="RuleBase" id="RU369077"/>
    </source>
</evidence>
<evidence type="ECO:0000256" key="9">
    <source>
        <dbReference type="ARBA" id="ARBA00022946"/>
    </source>
</evidence>
<reference evidence="16 17" key="1">
    <citation type="submission" date="2020-10" db="EMBL/GenBank/DDBJ databases">
        <title>Pygocentrus nattereri (red-bellied piranha) genome, fPygNat1, primary haplotype.</title>
        <authorList>
            <person name="Myers G."/>
            <person name="Meyer A."/>
            <person name="Karagic N."/>
            <person name="Pippel M."/>
            <person name="Winkler S."/>
            <person name="Tracey A."/>
            <person name="Wood J."/>
            <person name="Formenti G."/>
            <person name="Howe K."/>
            <person name="Fedrigo O."/>
            <person name="Jarvis E.D."/>
        </authorList>
    </citation>
    <scope>NUCLEOTIDE SEQUENCE [LARGE SCALE GENOMIC DNA]</scope>
</reference>
<comment type="subunit">
    <text evidence="15">Component of the uniplex complex. Interacts (via the transmembrane region) with MCU (via the first transmembrane region); the interaction is direct.</text>
</comment>
<reference evidence="16" key="2">
    <citation type="submission" date="2025-08" db="UniProtKB">
        <authorList>
            <consortium name="Ensembl"/>
        </authorList>
    </citation>
    <scope>IDENTIFICATION</scope>
</reference>
<comment type="similarity">
    <text evidence="2 15">Belongs to the SMDT1/EMRE family.</text>
</comment>
<evidence type="ECO:0000256" key="12">
    <source>
        <dbReference type="ARBA" id="ARBA00023128"/>
    </source>
</evidence>
<dbReference type="GO" id="GO:0051560">
    <property type="term" value="P:mitochondrial calcium ion homeostasis"/>
    <property type="evidence" value="ECO:0007669"/>
    <property type="project" value="UniProtKB-UniRule"/>
</dbReference>
<dbReference type="Proteomes" id="UP001501920">
    <property type="component" value="Chromosome 12"/>
</dbReference>
<evidence type="ECO:0000256" key="2">
    <source>
        <dbReference type="ARBA" id="ARBA00008958"/>
    </source>
</evidence>
<comment type="subcellular location">
    <subcellularLocation>
        <location evidence="1 15">Mitochondrion inner membrane</location>
        <topology evidence="1 15">Single-pass membrane protein</topology>
    </subcellularLocation>
</comment>
<dbReference type="STRING" id="42514.ENSPNAP00000009605"/>
<evidence type="ECO:0000256" key="13">
    <source>
        <dbReference type="ARBA" id="ARBA00023136"/>
    </source>
</evidence>
<evidence type="ECO:0000256" key="4">
    <source>
        <dbReference type="ARBA" id="ARBA00022448"/>
    </source>
</evidence>
<dbReference type="PANTHER" id="PTHR33904:SF1">
    <property type="entry name" value="ESSENTIAL MCU REGULATOR, MITOCHONDRIAL"/>
    <property type="match status" value="1"/>
</dbReference>
<keyword evidence="10" id="KW-1133">Transmembrane helix</keyword>
<dbReference type="PANTHER" id="PTHR33904">
    <property type="entry name" value="ESSENTIAL MCU REGULATOR, MITOCHONDRIAL"/>
    <property type="match status" value="1"/>
</dbReference>
<keyword evidence="17" id="KW-1185">Reference proteome</keyword>
<dbReference type="RefSeq" id="XP_017571970.1">
    <property type="nucleotide sequence ID" value="XM_017716481.2"/>
</dbReference>
<evidence type="ECO:0000256" key="10">
    <source>
        <dbReference type="ARBA" id="ARBA00022989"/>
    </source>
</evidence>
<name>A0A3B4CE75_PYGNA</name>
<organism evidence="16 17">
    <name type="scientific">Pygocentrus nattereri</name>
    <name type="common">Red-bellied piranha</name>
    <dbReference type="NCBI Taxonomy" id="42514"/>
    <lineage>
        <taxon>Eukaryota</taxon>
        <taxon>Metazoa</taxon>
        <taxon>Chordata</taxon>
        <taxon>Craniata</taxon>
        <taxon>Vertebrata</taxon>
        <taxon>Euteleostomi</taxon>
        <taxon>Actinopterygii</taxon>
        <taxon>Neopterygii</taxon>
        <taxon>Teleostei</taxon>
        <taxon>Ostariophysi</taxon>
        <taxon>Characiformes</taxon>
        <taxon>Characoidei</taxon>
        <taxon>Pygocentrus</taxon>
    </lineage>
</organism>
<evidence type="ECO:0000256" key="5">
    <source>
        <dbReference type="ARBA" id="ARBA00022568"/>
    </source>
</evidence>
<dbReference type="OMA" id="NISKHEH"/>
<evidence type="ECO:0000256" key="11">
    <source>
        <dbReference type="ARBA" id="ARBA00023065"/>
    </source>
</evidence>
<dbReference type="GO" id="GO:0036444">
    <property type="term" value="P:calcium import into the mitochondrion"/>
    <property type="evidence" value="ECO:0007669"/>
    <property type="project" value="UniProtKB-UniRule"/>
</dbReference>
<keyword evidence="12 15" id="KW-0496">Mitochondrion</keyword>
<keyword evidence="9 15" id="KW-0809">Transit peptide</keyword>
<evidence type="ECO:0000256" key="1">
    <source>
        <dbReference type="ARBA" id="ARBA00004434"/>
    </source>
</evidence>
<keyword evidence="6" id="KW-0812">Transmembrane</keyword>
<evidence type="ECO:0000256" key="6">
    <source>
        <dbReference type="ARBA" id="ARBA00022692"/>
    </source>
</evidence>
<dbReference type="InterPro" id="IPR018782">
    <property type="entry name" value="MCU_reg"/>
</dbReference>
<evidence type="ECO:0000256" key="3">
    <source>
        <dbReference type="ARBA" id="ARBA00022180"/>
    </source>
</evidence>
<evidence type="ECO:0000256" key="8">
    <source>
        <dbReference type="ARBA" id="ARBA00022837"/>
    </source>
</evidence>
<dbReference type="CTD" id="100000862"/>
<dbReference type="OrthoDB" id="10039145at2759"/>
<dbReference type="AlphaFoldDB" id="A0A3B4CE75"/>
<protein>
    <recommendedName>
        <fullName evidence="3 15">Essential MCU regulator, mitochondrial</fullName>
    </recommendedName>
    <alternativeName>
        <fullName evidence="14 15">Single-pass membrane protein with aspartate-rich tail 1, mitochondrial</fullName>
    </alternativeName>
</protein>